<gene>
    <name evidence="7" type="ORF">S01H1_42302</name>
</gene>
<accession>X0UIQ3</accession>
<evidence type="ECO:0000313" key="7">
    <source>
        <dbReference type="EMBL" id="GAG05649.1"/>
    </source>
</evidence>
<evidence type="ECO:0000256" key="3">
    <source>
        <dbReference type="ARBA" id="ARBA00022989"/>
    </source>
</evidence>
<feature type="transmembrane region" description="Helical" evidence="5">
    <location>
        <begin position="68"/>
        <end position="92"/>
    </location>
</feature>
<feature type="transmembrane region" description="Helical" evidence="5">
    <location>
        <begin position="155"/>
        <end position="174"/>
    </location>
</feature>
<dbReference type="GO" id="GO:0016020">
    <property type="term" value="C:membrane"/>
    <property type="evidence" value="ECO:0007669"/>
    <property type="project" value="UniProtKB-SubCell"/>
</dbReference>
<feature type="non-terminal residue" evidence="7">
    <location>
        <position position="1"/>
    </location>
</feature>
<keyword evidence="2 5" id="KW-0812">Transmembrane</keyword>
<dbReference type="EMBL" id="BARS01026888">
    <property type="protein sequence ID" value="GAG05649.1"/>
    <property type="molecule type" value="Genomic_DNA"/>
</dbReference>
<name>X0UIQ3_9ZZZZ</name>
<dbReference type="GO" id="GO:0140359">
    <property type="term" value="F:ABC-type transporter activity"/>
    <property type="evidence" value="ECO:0007669"/>
    <property type="project" value="InterPro"/>
</dbReference>
<dbReference type="InterPro" id="IPR013525">
    <property type="entry name" value="ABC2_TM"/>
</dbReference>
<reference evidence="7" key="1">
    <citation type="journal article" date="2014" name="Front. Microbiol.">
        <title>High frequency of phylogenetically diverse reductive dehalogenase-homologous genes in deep subseafloor sedimentary metagenomes.</title>
        <authorList>
            <person name="Kawai M."/>
            <person name="Futagami T."/>
            <person name="Toyoda A."/>
            <person name="Takaki Y."/>
            <person name="Nishi S."/>
            <person name="Hori S."/>
            <person name="Arai W."/>
            <person name="Tsubouchi T."/>
            <person name="Morono Y."/>
            <person name="Uchiyama I."/>
            <person name="Ito T."/>
            <person name="Fujiyama A."/>
            <person name="Inagaki F."/>
            <person name="Takami H."/>
        </authorList>
    </citation>
    <scope>NUCLEOTIDE SEQUENCE</scope>
    <source>
        <strain evidence="7">Expedition CK06-06</strain>
    </source>
</reference>
<feature type="transmembrane region" description="Helical" evidence="5">
    <location>
        <begin position="20"/>
        <end position="47"/>
    </location>
</feature>
<evidence type="ECO:0000256" key="4">
    <source>
        <dbReference type="ARBA" id="ARBA00023136"/>
    </source>
</evidence>
<comment type="caution">
    <text evidence="7">The sequence shown here is derived from an EMBL/GenBank/DDBJ whole genome shotgun (WGS) entry which is preliminary data.</text>
</comment>
<evidence type="ECO:0000256" key="2">
    <source>
        <dbReference type="ARBA" id="ARBA00022692"/>
    </source>
</evidence>
<dbReference type="AlphaFoldDB" id="X0UIQ3"/>
<dbReference type="InterPro" id="IPR051784">
    <property type="entry name" value="Nod_factor_ABC_transporter"/>
</dbReference>
<keyword evidence="3 5" id="KW-1133">Transmembrane helix</keyword>
<dbReference type="PANTHER" id="PTHR43229:SF2">
    <property type="entry name" value="NODULATION PROTEIN J"/>
    <property type="match status" value="1"/>
</dbReference>
<feature type="transmembrane region" description="Helical" evidence="5">
    <location>
        <begin position="186"/>
        <end position="208"/>
    </location>
</feature>
<evidence type="ECO:0000256" key="5">
    <source>
        <dbReference type="SAM" id="Phobius"/>
    </source>
</evidence>
<keyword evidence="4 5" id="KW-0472">Membrane</keyword>
<evidence type="ECO:0000256" key="1">
    <source>
        <dbReference type="ARBA" id="ARBA00004141"/>
    </source>
</evidence>
<feature type="transmembrane region" description="Helical" evidence="5">
    <location>
        <begin position="130"/>
        <end position="149"/>
    </location>
</feature>
<comment type="subcellular location">
    <subcellularLocation>
        <location evidence="1">Membrane</location>
        <topology evidence="1">Multi-pass membrane protein</topology>
    </subcellularLocation>
</comment>
<feature type="domain" description="ABC-2 type transporter transmembrane" evidence="6">
    <location>
        <begin position="25"/>
        <end position="204"/>
    </location>
</feature>
<proteinExistence type="predicted"/>
<sequence>GQPIIVNLEGHIISPPAEIGLLGGIITVFSVTIILLMGVILVPTLMLEEKQTRTMDALMVSPASINQVVIGKAIAGFFYILVTAAIVYIIYWTGVVNWGLTLLFVLGAGLFSVGLGLLLGLIFKNQQEMTGWLSLTIVVITGSIFVVLIGLEMPAWLDTLIQWLPSVALAKIFWASFSTQAQISQVLRNLGIVLVTSGILYGFVVWQVRQLDR</sequence>
<evidence type="ECO:0000259" key="6">
    <source>
        <dbReference type="Pfam" id="PF12698"/>
    </source>
</evidence>
<dbReference type="PANTHER" id="PTHR43229">
    <property type="entry name" value="NODULATION PROTEIN J"/>
    <property type="match status" value="1"/>
</dbReference>
<feature type="transmembrane region" description="Helical" evidence="5">
    <location>
        <begin position="98"/>
        <end position="123"/>
    </location>
</feature>
<protein>
    <recommendedName>
        <fullName evidence="6">ABC-2 type transporter transmembrane domain-containing protein</fullName>
    </recommendedName>
</protein>
<dbReference type="Pfam" id="PF12698">
    <property type="entry name" value="ABC2_membrane_3"/>
    <property type="match status" value="1"/>
</dbReference>
<organism evidence="7">
    <name type="scientific">marine sediment metagenome</name>
    <dbReference type="NCBI Taxonomy" id="412755"/>
    <lineage>
        <taxon>unclassified sequences</taxon>
        <taxon>metagenomes</taxon>
        <taxon>ecological metagenomes</taxon>
    </lineage>
</organism>